<evidence type="ECO:0000256" key="5">
    <source>
        <dbReference type="ARBA" id="ARBA00023136"/>
    </source>
</evidence>
<evidence type="ECO:0000256" key="2">
    <source>
        <dbReference type="ARBA" id="ARBA00022475"/>
    </source>
</evidence>
<evidence type="ECO:0008006" key="9">
    <source>
        <dbReference type="Google" id="ProtNLM"/>
    </source>
</evidence>
<evidence type="ECO:0000313" key="7">
    <source>
        <dbReference type="EMBL" id="MCX5567123.1"/>
    </source>
</evidence>
<feature type="transmembrane region" description="Helical" evidence="6">
    <location>
        <begin position="197"/>
        <end position="219"/>
    </location>
</feature>
<proteinExistence type="predicted"/>
<evidence type="ECO:0000256" key="1">
    <source>
        <dbReference type="ARBA" id="ARBA00004651"/>
    </source>
</evidence>
<feature type="transmembrane region" description="Helical" evidence="6">
    <location>
        <begin position="123"/>
        <end position="145"/>
    </location>
</feature>
<keyword evidence="5 6" id="KW-0472">Membrane</keyword>
<comment type="caution">
    <text evidence="7">The sequence shown here is derived from an EMBL/GenBank/DDBJ whole genome shotgun (WGS) entry which is preliminary data.</text>
</comment>
<feature type="transmembrane region" description="Helical" evidence="6">
    <location>
        <begin position="370"/>
        <end position="390"/>
    </location>
</feature>
<dbReference type="PANTHER" id="PTHR30250:SF11">
    <property type="entry name" value="O-ANTIGEN TRANSPORTER-RELATED"/>
    <property type="match status" value="1"/>
</dbReference>
<keyword evidence="3 6" id="KW-0812">Transmembrane</keyword>
<keyword evidence="2" id="KW-1003">Cell membrane</keyword>
<dbReference type="GO" id="GO:0005886">
    <property type="term" value="C:plasma membrane"/>
    <property type="evidence" value="ECO:0007669"/>
    <property type="project" value="UniProtKB-SubCell"/>
</dbReference>
<feature type="transmembrane region" description="Helical" evidence="6">
    <location>
        <begin position="231"/>
        <end position="255"/>
    </location>
</feature>
<feature type="transmembrane region" description="Helical" evidence="6">
    <location>
        <begin position="342"/>
        <end position="364"/>
    </location>
</feature>
<dbReference type="AlphaFoldDB" id="A0AAW5VVC7"/>
<feature type="transmembrane region" description="Helical" evidence="6">
    <location>
        <begin position="157"/>
        <end position="177"/>
    </location>
</feature>
<feature type="transmembrane region" description="Helical" evidence="6">
    <location>
        <begin position="276"/>
        <end position="301"/>
    </location>
</feature>
<dbReference type="GeneID" id="94038711"/>
<evidence type="ECO:0000256" key="4">
    <source>
        <dbReference type="ARBA" id="ARBA00022989"/>
    </source>
</evidence>
<dbReference type="Proteomes" id="UP001208074">
    <property type="component" value="Unassembled WGS sequence"/>
</dbReference>
<name>A0AAW5VVC7_9BURK</name>
<feature type="transmembrane region" description="Helical" evidence="6">
    <location>
        <begin position="313"/>
        <end position="335"/>
    </location>
</feature>
<organism evidence="7 8">
    <name type="scientific">Alcaligenes phenolicus</name>
    <dbReference type="NCBI Taxonomy" id="232846"/>
    <lineage>
        <taxon>Bacteria</taxon>
        <taxon>Pseudomonadati</taxon>
        <taxon>Pseudomonadota</taxon>
        <taxon>Betaproteobacteria</taxon>
        <taxon>Burkholderiales</taxon>
        <taxon>Alcaligenaceae</taxon>
        <taxon>Alcaligenes</taxon>
    </lineage>
</organism>
<evidence type="ECO:0000256" key="3">
    <source>
        <dbReference type="ARBA" id="ARBA00022692"/>
    </source>
</evidence>
<protein>
    <recommendedName>
        <fullName evidence="9">Polysaccharide biosynthesis protein</fullName>
    </recommendedName>
</protein>
<gene>
    <name evidence="7" type="ORF">OSH02_17260</name>
</gene>
<keyword evidence="4 6" id="KW-1133">Transmembrane helix</keyword>
<reference evidence="7" key="1">
    <citation type="submission" date="2022-11" db="EMBL/GenBank/DDBJ databases">
        <title>Biodiversity and phylogenetic relationships of bacteria.</title>
        <authorList>
            <person name="Machado R.A.R."/>
            <person name="Bhat A."/>
            <person name="Loulou A."/>
            <person name="Kallel S."/>
        </authorList>
    </citation>
    <scope>NUCLEOTIDE SEQUENCE</scope>
    <source>
        <strain evidence="7">DSM 16503</strain>
    </source>
</reference>
<accession>A0AAW5VVC7</accession>
<evidence type="ECO:0000256" key="6">
    <source>
        <dbReference type="SAM" id="Phobius"/>
    </source>
</evidence>
<dbReference type="InterPro" id="IPR050833">
    <property type="entry name" value="Poly_Biosynth_Transport"/>
</dbReference>
<dbReference type="PANTHER" id="PTHR30250">
    <property type="entry name" value="PST FAMILY PREDICTED COLANIC ACID TRANSPORTER"/>
    <property type="match status" value="1"/>
</dbReference>
<comment type="subcellular location">
    <subcellularLocation>
        <location evidence="1">Cell membrane</location>
        <topology evidence="1">Multi-pass membrane protein</topology>
    </subcellularLocation>
</comment>
<dbReference type="EMBL" id="JAPKNB010000015">
    <property type="protein sequence ID" value="MCX5567123.1"/>
    <property type="molecule type" value="Genomic_DNA"/>
</dbReference>
<evidence type="ECO:0000313" key="8">
    <source>
        <dbReference type="Proteomes" id="UP001208074"/>
    </source>
</evidence>
<sequence>MTLVSKFLLIFFLAGYLEPAELGLYGLVAATISYAIYPLGFDFYTYSTRELLKQDRSQWASLLKNQGTLHLALYAVVLPLLLLVFVYELLPWHLAGLFFIVLILEHINQELNRLLIAISMQLTASWVLFLRSGLWGLILVLWMYYDPTVRSLQVVMIAWSIGGFLALTLAYLTFYRLRLTGWWSPIDWRWILKGLKVAIPLLLATLALQGVLTLDRYWFETLQGLEVLAAYVLFMSMANALMTFLDAGVFSFTYPKLISTHHEKRHGEFGKALKQSLVLCAILTGLFVIGASIAIVPLLSLLNKEVYIQQLSLFPWILLIASLYAFSMVPHYALYAQGYDKAIIYSHLTAFLLFGLVTWLFSTFLPEKAVLLGLVAAFSVLLIWKTWAFYRLTPKSYRSAAKAETH</sequence>
<dbReference type="RefSeq" id="WP_266140769.1">
    <property type="nucleotide sequence ID" value="NZ_DAMBOE010000002.1"/>
</dbReference>